<feature type="domain" description="Malic enzyme N-terminal" evidence="11">
    <location>
        <begin position="82"/>
        <end position="262"/>
    </location>
</feature>
<feature type="binding site" evidence="7">
    <location>
        <position position="419"/>
    </location>
    <ligand>
        <name>(S)-malate</name>
        <dbReference type="ChEBI" id="CHEBI:15589"/>
    </ligand>
</feature>
<dbReference type="STRING" id="1286106.MPL1_07573"/>
<comment type="cofactor">
    <cofactor evidence="8">
        <name>Mg(2+)</name>
        <dbReference type="ChEBI" id="CHEBI:18420"/>
    </cofactor>
    <cofactor evidence="8">
        <name>Mn(2+)</name>
        <dbReference type="ChEBI" id="CHEBI:29035"/>
    </cofactor>
    <text evidence="8">Divalent metal cations. Prefers magnesium or manganese.</text>
</comment>
<keyword evidence="3 8" id="KW-0479">Metal-binding</keyword>
<evidence type="ECO:0000256" key="5">
    <source>
        <dbReference type="ARBA" id="ARBA00023027"/>
    </source>
</evidence>
<proteinExistence type="inferred from homology"/>
<keyword evidence="5" id="KW-0520">NAD</keyword>
<feature type="domain" description="Malic enzyme NAD-binding" evidence="10">
    <location>
        <begin position="272"/>
        <end position="534"/>
    </location>
</feature>
<feature type="binding site" evidence="8">
    <location>
        <position position="271"/>
    </location>
    <ligand>
        <name>a divalent metal cation</name>
        <dbReference type="ChEBI" id="CHEBI:60240"/>
    </ligand>
</feature>
<evidence type="ECO:0000256" key="7">
    <source>
        <dbReference type="PIRSR" id="PIRSR000106-2"/>
    </source>
</evidence>
<dbReference type="GO" id="GO:0051287">
    <property type="term" value="F:NAD binding"/>
    <property type="evidence" value="ECO:0007669"/>
    <property type="project" value="InterPro"/>
</dbReference>
<evidence type="ECO:0000313" key="12">
    <source>
        <dbReference type="EMBL" id="EMR12991.1"/>
    </source>
</evidence>
<evidence type="ECO:0000256" key="2">
    <source>
        <dbReference type="ARBA" id="ARBA00008785"/>
    </source>
</evidence>
<dbReference type="GO" id="GO:0004470">
    <property type="term" value="F:malic enzyme activity"/>
    <property type="evidence" value="ECO:0007669"/>
    <property type="project" value="InterPro"/>
</dbReference>
<keyword evidence="4 12" id="KW-0560">Oxidoreductase</keyword>
<evidence type="ECO:0000259" key="10">
    <source>
        <dbReference type="SMART" id="SM00919"/>
    </source>
</evidence>
<dbReference type="EC" id="1.1.1.38" evidence="12"/>
<comment type="caution">
    <text evidence="12">The sequence shown here is derived from an EMBL/GenBank/DDBJ whole genome shotgun (WGS) entry which is preliminary data.</text>
</comment>
<dbReference type="InterPro" id="IPR037062">
    <property type="entry name" value="Malic_N_dom_sf"/>
</dbReference>
<dbReference type="InterPro" id="IPR015884">
    <property type="entry name" value="Malic_enzyme_CS"/>
</dbReference>
<dbReference type="Pfam" id="PF03949">
    <property type="entry name" value="Malic_M"/>
    <property type="match status" value="1"/>
</dbReference>
<dbReference type="eggNOG" id="COG0281">
    <property type="taxonomic scope" value="Bacteria"/>
</dbReference>
<feature type="binding site" evidence="7">
    <location>
        <position position="158"/>
    </location>
    <ligand>
        <name>(S)-malate</name>
        <dbReference type="ChEBI" id="CHEBI:15589"/>
    </ligand>
</feature>
<dbReference type="InterPro" id="IPR036291">
    <property type="entry name" value="NAD(P)-bd_dom_sf"/>
</dbReference>
<dbReference type="GO" id="GO:0005829">
    <property type="term" value="C:cytosol"/>
    <property type="evidence" value="ECO:0007669"/>
    <property type="project" value="TreeGrafter"/>
</dbReference>
<evidence type="ECO:0000256" key="8">
    <source>
        <dbReference type="PIRSR" id="PIRSR000106-3"/>
    </source>
</evidence>
<dbReference type="InterPro" id="IPR001891">
    <property type="entry name" value="Malic_OxRdtase"/>
</dbReference>
<dbReference type="Pfam" id="PF00390">
    <property type="entry name" value="malic"/>
    <property type="match status" value="1"/>
</dbReference>
<protein>
    <submittedName>
        <fullName evidence="12">Malate dehydrogenase</fullName>
        <ecNumber evidence="12">1.1.1.38</ecNumber>
    </submittedName>
</protein>
<dbReference type="GO" id="GO:0006108">
    <property type="term" value="P:malate metabolic process"/>
    <property type="evidence" value="ECO:0007669"/>
    <property type="project" value="TreeGrafter"/>
</dbReference>
<dbReference type="AlphaFoldDB" id="M7P0I9"/>
<dbReference type="PATRIC" id="fig|1286106.3.peg.1519"/>
<feature type="binding site" evidence="8">
    <location>
        <position position="247"/>
    </location>
    <ligand>
        <name>a divalent metal cation</name>
        <dbReference type="ChEBI" id="CHEBI:60240"/>
    </ligand>
</feature>
<dbReference type="SUPFAM" id="SSF51735">
    <property type="entry name" value="NAD(P)-binding Rossmann-fold domains"/>
    <property type="match status" value="1"/>
</dbReference>
<feature type="binding site" evidence="8">
    <location>
        <position position="248"/>
    </location>
    <ligand>
        <name>a divalent metal cation</name>
        <dbReference type="ChEBI" id="CHEBI:60240"/>
    </ligand>
</feature>
<dbReference type="PROSITE" id="PS00331">
    <property type="entry name" value="MALIC_ENZYMES"/>
    <property type="match status" value="1"/>
</dbReference>
<feature type="active site" description="Proton donor" evidence="6">
    <location>
        <position position="105"/>
    </location>
</feature>
<dbReference type="Proteomes" id="UP000012019">
    <property type="component" value="Unassembled WGS sequence"/>
</dbReference>
<evidence type="ECO:0000256" key="4">
    <source>
        <dbReference type="ARBA" id="ARBA00023002"/>
    </source>
</evidence>
<evidence type="ECO:0000256" key="1">
    <source>
        <dbReference type="ARBA" id="ARBA00001936"/>
    </source>
</evidence>
<dbReference type="RefSeq" id="WP_009726503.1">
    <property type="nucleotide sequence ID" value="NZ_APHR01000037.1"/>
</dbReference>
<dbReference type="PRINTS" id="PR00072">
    <property type="entry name" value="MALOXRDTASE"/>
</dbReference>
<sequence>MSKPEQTAQAALFVSSTGSDLLANSLLNKGTAFTAEEREAFKLKGLLPGRIESLQQQAARAYHQYNSFSEAINKHIYLRMLQDANETLFYYLLEQHLDEMMPVIYTPTVGEACEQFSEIYRRPRGLFISYPDRHRIKELLDNVDHQDIKVIVVTDGSRILGLGDQGAGGMGIPIGKLSLYTACAGIDPAVTLPVMLDVGTNNPQLLDNPLYIGWQHKRISDHDYDAFVDLFIEAAQTKWPDVLLQFEDFEQQKALPLLQRYRQQICCFNDDIQGTASVTVGTLLAACKVKGEQLRDQTLVFAGAGSAGCGIAEQIVTQMQAEGLTQAEARSRIYMVDRQGLLSSDMQGLFDFQQQLAQSADKLKHWPVDSTFISLADTIKFSAATVLIGVSGQPGLFDEAMVKQLHSQCQRPIIFPLSNPSSRVEAVPSDLLHWTQGQAIIATGSPFKPVKLNDQWIPIAQCNNSYIFPGIGLAVIAGNIHSITDEMLTQASEVLAEASPAGQSAGENPALLPALDDVFELSQTIAFSVIKVAQSQGLAAEMDDSQIHHAIKQHLWRPRYRPYQVAKQALDQVYAETFDNECKQQK</sequence>
<dbReference type="PANTHER" id="PTHR23406">
    <property type="entry name" value="MALIC ENZYME-RELATED"/>
    <property type="match status" value="1"/>
</dbReference>
<dbReference type="SMART" id="SM00919">
    <property type="entry name" value="Malic_M"/>
    <property type="match status" value="1"/>
</dbReference>
<dbReference type="GO" id="GO:0046872">
    <property type="term" value="F:metal ion binding"/>
    <property type="evidence" value="ECO:0007669"/>
    <property type="project" value="UniProtKB-KW"/>
</dbReference>
<organism evidence="12 13">
    <name type="scientific">Methylophaga lonarensis MPL</name>
    <dbReference type="NCBI Taxonomy" id="1286106"/>
    <lineage>
        <taxon>Bacteria</taxon>
        <taxon>Pseudomonadati</taxon>
        <taxon>Pseudomonadota</taxon>
        <taxon>Gammaproteobacteria</taxon>
        <taxon>Thiotrichales</taxon>
        <taxon>Piscirickettsiaceae</taxon>
        <taxon>Methylophaga</taxon>
    </lineage>
</organism>
<dbReference type="GO" id="GO:0016616">
    <property type="term" value="F:oxidoreductase activity, acting on the CH-OH group of donors, NAD or NADP as acceptor"/>
    <property type="evidence" value="ECO:0007669"/>
    <property type="project" value="InterPro"/>
</dbReference>
<evidence type="ECO:0000256" key="3">
    <source>
        <dbReference type="ARBA" id="ARBA00022723"/>
    </source>
</evidence>
<dbReference type="SMART" id="SM01274">
    <property type="entry name" value="malic"/>
    <property type="match status" value="1"/>
</dbReference>
<evidence type="ECO:0000259" key="11">
    <source>
        <dbReference type="SMART" id="SM01274"/>
    </source>
</evidence>
<reference evidence="12 13" key="1">
    <citation type="journal article" date="2013" name="Genome Announc.">
        <title>Draft Genome Sequence of Methylophaga lonarensis MPLT, a Haloalkaliphilic (Non-Methane-Utilizing) Methylotroph.</title>
        <authorList>
            <person name="Shetty S.A."/>
            <person name="Marathe N.P."/>
            <person name="Munot H."/>
            <person name="Antony C.P."/>
            <person name="Dhotre D.P."/>
            <person name="Murrell J.C."/>
            <person name="Shouche Y.S."/>
        </authorList>
    </citation>
    <scope>NUCLEOTIDE SEQUENCE [LARGE SCALE GENOMIC DNA]</scope>
    <source>
        <strain evidence="12 13">MPL</strain>
    </source>
</reference>
<name>M7P0I9_9GAMM</name>
<dbReference type="FunFam" id="3.40.50.10380:FF:000001">
    <property type="entry name" value="NAD-dependent malic enzyme"/>
    <property type="match status" value="1"/>
</dbReference>
<gene>
    <name evidence="12" type="ORF">MPL1_07573</name>
</gene>
<dbReference type="PIRSF" id="PIRSF000106">
    <property type="entry name" value="ME"/>
    <property type="match status" value="1"/>
</dbReference>
<dbReference type="InterPro" id="IPR046346">
    <property type="entry name" value="Aminoacid_DH-like_N_sf"/>
</dbReference>
<dbReference type="SUPFAM" id="SSF53223">
    <property type="entry name" value="Aminoacid dehydrogenase-like, N-terminal domain"/>
    <property type="match status" value="1"/>
</dbReference>
<comment type="cofactor">
    <cofactor evidence="1">
        <name>Mn(2+)</name>
        <dbReference type="ChEBI" id="CHEBI:29035"/>
    </cofactor>
</comment>
<dbReference type="NCBIfam" id="NF010052">
    <property type="entry name" value="PRK13529.1"/>
    <property type="match status" value="1"/>
</dbReference>
<dbReference type="InterPro" id="IPR012301">
    <property type="entry name" value="Malic_N_dom"/>
</dbReference>
<dbReference type="InterPro" id="IPR012302">
    <property type="entry name" value="Malic_NAD-bd"/>
</dbReference>
<dbReference type="Gene3D" id="3.40.50.720">
    <property type="entry name" value="NAD(P)-binding Rossmann-like Domain"/>
    <property type="match status" value="1"/>
</dbReference>
<feature type="binding site" evidence="7">
    <location>
        <position position="463"/>
    </location>
    <ligand>
        <name>(S)-malate</name>
        <dbReference type="ChEBI" id="CHEBI:15589"/>
    </ligand>
</feature>
<keyword evidence="13" id="KW-1185">Reference proteome</keyword>
<dbReference type="EMBL" id="APHR01000037">
    <property type="protein sequence ID" value="EMR12991.1"/>
    <property type="molecule type" value="Genomic_DNA"/>
</dbReference>
<dbReference type="PANTHER" id="PTHR23406:SF34">
    <property type="entry name" value="NAD-DEPENDENT MALIC ENZYME, MITOCHONDRIAL"/>
    <property type="match status" value="1"/>
</dbReference>
<evidence type="ECO:0000256" key="6">
    <source>
        <dbReference type="PIRSR" id="PIRSR000106-1"/>
    </source>
</evidence>
<evidence type="ECO:0000256" key="9">
    <source>
        <dbReference type="RuleBase" id="RU003427"/>
    </source>
</evidence>
<feature type="active site" description="Proton acceptor" evidence="6">
    <location>
        <position position="176"/>
    </location>
</feature>
<accession>M7P0I9</accession>
<dbReference type="OrthoDB" id="3314528at2"/>
<dbReference type="Gene3D" id="3.40.50.10380">
    <property type="entry name" value="Malic enzyme, N-terminal domain"/>
    <property type="match status" value="1"/>
</dbReference>
<evidence type="ECO:0000313" key="13">
    <source>
        <dbReference type="Proteomes" id="UP000012019"/>
    </source>
</evidence>
<comment type="similarity">
    <text evidence="2 9">Belongs to the malic enzymes family.</text>
</comment>